<dbReference type="InterPro" id="IPR010982">
    <property type="entry name" value="Lambda_DNA-bd_dom_sf"/>
</dbReference>
<protein>
    <submittedName>
        <fullName evidence="2">Helix-turn-helix transcriptional regulator</fullName>
    </submittedName>
</protein>
<dbReference type="EMBL" id="JADFFM010000002">
    <property type="protein sequence ID" value="MBE9668231.1"/>
    <property type="molecule type" value="Genomic_DNA"/>
</dbReference>
<evidence type="ECO:0000259" key="1">
    <source>
        <dbReference type="PROSITE" id="PS50943"/>
    </source>
</evidence>
<evidence type="ECO:0000313" key="2">
    <source>
        <dbReference type="EMBL" id="MBE9668231.1"/>
    </source>
</evidence>
<gene>
    <name evidence="2" type="ORF">IRJ18_17810</name>
</gene>
<reference evidence="2 3" key="1">
    <citation type="submission" date="2020-10" db="EMBL/GenBank/DDBJ databases">
        <title>Mucilaginibacter mali sp. nov., isolated from rhizosphere soil of apple orchard.</title>
        <authorList>
            <person name="Lee J.-S."/>
            <person name="Kim H.S."/>
            <person name="Kim J.-S."/>
        </authorList>
    </citation>
    <scope>NUCLEOTIDE SEQUENCE [LARGE SCALE GENOMIC DNA]</scope>
    <source>
        <strain evidence="2 3">KCTC 23157</strain>
    </source>
</reference>
<comment type="caution">
    <text evidence="2">The sequence shown here is derived from an EMBL/GenBank/DDBJ whole genome shotgun (WGS) entry which is preliminary data.</text>
</comment>
<keyword evidence="3" id="KW-1185">Reference proteome</keyword>
<accession>A0ABR9XLY3</accession>
<feature type="domain" description="HTH cro/C1-type" evidence="1">
    <location>
        <begin position="1"/>
        <end position="46"/>
    </location>
</feature>
<dbReference type="CDD" id="cd00093">
    <property type="entry name" value="HTH_XRE"/>
    <property type="match status" value="1"/>
</dbReference>
<evidence type="ECO:0000313" key="3">
    <source>
        <dbReference type="Proteomes" id="UP000632774"/>
    </source>
</evidence>
<sequence length="51" mass="5422">MTQEGLANAAGIEYSQVSRIERGLLNTSISVVFAIAAALQTSPSKLLEDEQ</sequence>
<dbReference type="Pfam" id="PF01381">
    <property type="entry name" value="HTH_3"/>
    <property type="match status" value="1"/>
</dbReference>
<dbReference type="InterPro" id="IPR001387">
    <property type="entry name" value="Cro/C1-type_HTH"/>
</dbReference>
<proteinExistence type="predicted"/>
<organism evidence="2 3">
    <name type="scientific">Mucilaginibacter boryungensis</name>
    <dbReference type="NCBI Taxonomy" id="768480"/>
    <lineage>
        <taxon>Bacteria</taxon>
        <taxon>Pseudomonadati</taxon>
        <taxon>Bacteroidota</taxon>
        <taxon>Sphingobacteriia</taxon>
        <taxon>Sphingobacteriales</taxon>
        <taxon>Sphingobacteriaceae</taxon>
        <taxon>Mucilaginibacter</taxon>
    </lineage>
</organism>
<dbReference type="Gene3D" id="1.10.260.40">
    <property type="entry name" value="lambda repressor-like DNA-binding domains"/>
    <property type="match status" value="1"/>
</dbReference>
<name>A0ABR9XLY3_9SPHI</name>
<dbReference type="PROSITE" id="PS50943">
    <property type="entry name" value="HTH_CROC1"/>
    <property type="match status" value="1"/>
</dbReference>
<dbReference type="Proteomes" id="UP000632774">
    <property type="component" value="Unassembled WGS sequence"/>
</dbReference>
<dbReference type="SUPFAM" id="SSF47413">
    <property type="entry name" value="lambda repressor-like DNA-binding domains"/>
    <property type="match status" value="1"/>
</dbReference>